<protein>
    <submittedName>
        <fullName evidence="2">Transferase family protein</fullName>
    </submittedName>
</protein>
<dbReference type="VEuPathDB" id="FungiDB:ATEG_01531"/>
<name>A0A5M3YQR7_ASPTE</name>
<dbReference type="GO" id="GO:0016747">
    <property type="term" value="F:acyltransferase activity, transferring groups other than amino-acyl groups"/>
    <property type="evidence" value="ECO:0007669"/>
    <property type="project" value="TreeGrafter"/>
</dbReference>
<keyword evidence="1 2" id="KW-0808">Transferase</keyword>
<evidence type="ECO:0000256" key="1">
    <source>
        <dbReference type="ARBA" id="ARBA00022679"/>
    </source>
</evidence>
<dbReference type="Gene3D" id="3.30.559.10">
    <property type="entry name" value="Chloramphenicol acetyltransferase-like domain"/>
    <property type="match status" value="2"/>
</dbReference>
<dbReference type="AlphaFoldDB" id="A0A5M3YQR7"/>
<proteinExistence type="predicted"/>
<evidence type="ECO:0000313" key="2">
    <source>
        <dbReference type="EMBL" id="GFF12517.1"/>
    </source>
</evidence>
<keyword evidence="3" id="KW-1185">Reference proteome</keyword>
<dbReference type="EMBL" id="BLJY01000001">
    <property type="protein sequence ID" value="GFF12517.1"/>
    <property type="molecule type" value="Genomic_DNA"/>
</dbReference>
<dbReference type="OrthoDB" id="444127at2759"/>
<evidence type="ECO:0000313" key="3">
    <source>
        <dbReference type="Proteomes" id="UP000452235"/>
    </source>
</evidence>
<dbReference type="GO" id="GO:0044550">
    <property type="term" value="P:secondary metabolite biosynthetic process"/>
    <property type="evidence" value="ECO:0007669"/>
    <property type="project" value="TreeGrafter"/>
</dbReference>
<comment type="caution">
    <text evidence="2">The sequence shown here is derived from an EMBL/GenBank/DDBJ whole genome shotgun (WGS) entry which is preliminary data.</text>
</comment>
<dbReference type="Proteomes" id="UP000452235">
    <property type="component" value="Unassembled WGS sequence"/>
</dbReference>
<accession>A0A5M3YQR7</accession>
<dbReference type="InterPro" id="IPR050317">
    <property type="entry name" value="Plant_Fungal_Acyltransferase"/>
</dbReference>
<gene>
    <name evidence="2" type="ORF">ATEIFO6365_0001074000</name>
</gene>
<dbReference type="PANTHER" id="PTHR31642">
    <property type="entry name" value="TRICHOTHECENE 3-O-ACETYLTRANSFERASE"/>
    <property type="match status" value="1"/>
</dbReference>
<organism evidence="2 3">
    <name type="scientific">Aspergillus terreus</name>
    <dbReference type="NCBI Taxonomy" id="33178"/>
    <lineage>
        <taxon>Eukaryota</taxon>
        <taxon>Fungi</taxon>
        <taxon>Dikarya</taxon>
        <taxon>Ascomycota</taxon>
        <taxon>Pezizomycotina</taxon>
        <taxon>Eurotiomycetes</taxon>
        <taxon>Eurotiomycetidae</taxon>
        <taxon>Eurotiales</taxon>
        <taxon>Aspergillaceae</taxon>
        <taxon>Aspergillus</taxon>
        <taxon>Aspergillus subgen. Circumdati</taxon>
    </lineage>
</organism>
<sequence>MSFKTTILGSERLLPNKPISEQITALSLLDAVSVDFVAPCATWLFERPAPTDLDHFHRSHHFRTSLGITLEAYPQWCGRLKLVTEVDSVSAIDPDHELPPHARRLGRVHLIHGSSQDPGVQYIVAESTATLDDLCPTPQAQSPTVWDRSNVSFASFVPSTPVKKPHVDADDGGPFRPHVAIQITSLACGGFVLAVKTAHPLADAHSLARFVKDWARVSQALCQRSSIPPLTPLFNPGLLDSRATGDINADHADPDIIRRISTLPCERYDYWTDSPGCPWPVTIPDSLRAAAQVPAGKPIPWSEFDSKSSAHYLVRLSSEQVESLWQEANQDADKGRLSRHDAVLAHIWSCINRARQLQDDRSPVHCNLTCGLRSSLQLSDDFLGTPTLMVDVEMPGADVASTTALRPIAQRIRNTLQQGTDPDLLGAHLHSVAFESTPQRIWQGFLGRRHIMVTTWARAGLYEVDFGWGPARYVEDVLENLDGLVVIKEAPPTDRPAAAASSGSWTENGVDVVLHLRKEDMDRLIRDPVLTRSD</sequence>
<dbReference type="PANTHER" id="PTHR31642:SF310">
    <property type="entry name" value="FATTY ALCOHOL:CAFFEOYL-COA ACYLTRANSFERASE"/>
    <property type="match status" value="1"/>
</dbReference>
<dbReference type="Pfam" id="PF02458">
    <property type="entry name" value="Transferase"/>
    <property type="match status" value="2"/>
</dbReference>
<dbReference type="InterPro" id="IPR023213">
    <property type="entry name" value="CAT-like_dom_sf"/>
</dbReference>
<reference evidence="2 3" key="1">
    <citation type="submission" date="2020-01" db="EMBL/GenBank/DDBJ databases">
        <title>Aspergillus terreus IFO 6365 whole genome shotgun sequence.</title>
        <authorList>
            <person name="Kanamasa S."/>
            <person name="Takahashi H."/>
        </authorList>
    </citation>
    <scope>NUCLEOTIDE SEQUENCE [LARGE SCALE GENOMIC DNA]</scope>
    <source>
        <strain evidence="2 3">IFO 6365</strain>
    </source>
</reference>